<accession>A0A225UX79</accession>
<dbReference type="OrthoDB" id="89406at2759"/>
<dbReference type="Proteomes" id="UP000198211">
    <property type="component" value="Unassembled WGS sequence"/>
</dbReference>
<dbReference type="PANTHER" id="PTHR46599">
    <property type="entry name" value="PIGGYBAC TRANSPOSABLE ELEMENT-DERIVED PROTEIN 4"/>
    <property type="match status" value="1"/>
</dbReference>
<comment type="caution">
    <text evidence="1">The sequence shown here is derived from an EMBL/GenBank/DDBJ whole genome shotgun (WGS) entry which is preliminary data.</text>
</comment>
<evidence type="ECO:0000313" key="2">
    <source>
        <dbReference type="Proteomes" id="UP000198211"/>
    </source>
</evidence>
<organism evidence="1 2">
    <name type="scientific">Phytophthora megakarya</name>
    <dbReference type="NCBI Taxonomy" id="4795"/>
    <lineage>
        <taxon>Eukaryota</taxon>
        <taxon>Sar</taxon>
        <taxon>Stramenopiles</taxon>
        <taxon>Oomycota</taxon>
        <taxon>Peronosporomycetes</taxon>
        <taxon>Peronosporales</taxon>
        <taxon>Peronosporaceae</taxon>
        <taxon>Phytophthora</taxon>
    </lineage>
</organism>
<protein>
    <recommendedName>
        <fullName evidence="3">PiggyBac transposable element-derived protein domain-containing protein</fullName>
    </recommendedName>
</protein>
<keyword evidence="2" id="KW-1185">Reference proteome</keyword>
<name>A0A225UX79_9STRA</name>
<evidence type="ECO:0000313" key="1">
    <source>
        <dbReference type="EMBL" id="OWY98105.1"/>
    </source>
</evidence>
<dbReference type="STRING" id="4795.A0A225UX79"/>
<dbReference type="EMBL" id="NBNE01009744">
    <property type="protein sequence ID" value="OWY98105.1"/>
    <property type="molecule type" value="Genomic_DNA"/>
</dbReference>
<dbReference type="AlphaFoldDB" id="A0A225UX79"/>
<gene>
    <name evidence="1" type="ORF">PHMEG_00031215</name>
</gene>
<reference evidence="2" key="1">
    <citation type="submission" date="2017-03" db="EMBL/GenBank/DDBJ databases">
        <title>Phytopthora megakarya and P. palmivora, two closely related causual agents of cacao black pod achieved similar genome size and gene model numbers by different mechanisms.</title>
        <authorList>
            <person name="Ali S."/>
            <person name="Shao J."/>
            <person name="Larry D.J."/>
            <person name="Kronmiller B."/>
            <person name="Shen D."/>
            <person name="Strem M.D."/>
            <person name="Melnick R.L."/>
            <person name="Guiltinan M.J."/>
            <person name="Tyler B.M."/>
            <person name="Meinhardt L.W."/>
            <person name="Bailey B.A."/>
        </authorList>
    </citation>
    <scope>NUCLEOTIDE SEQUENCE [LARGE SCALE GENOMIC DNA]</scope>
    <source>
        <strain evidence="2">zdho120</strain>
    </source>
</reference>
<dbReference type="PANTHER" id="PTHR46599:SF3">
    <property type="entry name" value="PIGGYBAC TRANSPOSABLE ELEMENT-DERIVED PROTEIN 4"/>
    <property type="match status" value="1"/>
</dbReference>
<evidence type="ECO:0008006" key="3">
    <source>
        <dbReference type="Google" id="ProtNLM"/>
    </source>
</evidence>
<sequence length="175" mass="20144">MDSKPVHFLTCGDSVELDRVVRKDKTGEQQEVVAPRVTKDYHKFMGGVDVHDQLLLQRYSIQRAVTFRKYYKSLYLGLIDKAIVNSYIVHKTYHKTKATRPLKLVKFIKKQHLQITQLQESYMYEGNTFGDAEATPTSGLVPYQGTTQWPNWSMSGVTRIHNQSAANEIAKYTRS</sequence>
<proteinExistence type="predicted"/>